<reference evidence="1" key="2">
    <citation type="journal article" date="2015" name="Data Brief">
        <title>Shoot transcriptome of the giant reed, Arundo donax.</title>
        <authorList>
            <person name="Barrero R.A."/>
            <person name="Guerrero F.D."/>
            <person name="Moolhuijzen P."/>
            <person name="Goolsby J.A."/>
            <person name="Tidwell J."/>
            <person name="Bellgard S.E."/>
            <person name="Bellgard M.I."/>
        </authorList>
    </citation>
    <scope>NUCLEOTIDE SEQUENCE</scope>
    <source>
        <tissue evidence="1">Shoot tissue taken approximately 20 cm above the soil surface</tissue>
    </source>
</reference>
<protein>
    <submittedName>
        <fullName evidence="1">Uncharacterized protein</fullName>
    </submittedName>
</protein>
<proteinExistence type="predicted"/>
<dbReference type="EMBL" id="GBRH01206003">
    <property type="protein sequence ID" value="JAD91892.1"/>
    <property type="molecule type" value="Transcribed_RNA"/>
</dbReference>
<accession>A0A0A9E7C9</accession>
<reference evidence="1" key="1">
    <citation type="submission" date="2014-09" db="EMBL/GenBank/DDBJ databases">
        <authorList>
            <person name="Magalhaes I.L.F."/>
            <person name="Oliveira U."/>
            <person name="Santos F.R."/>
            <person name="Vidigal T.H.D.A."/>
            <person name="Brescovit A.D."/>
            <person name="Santos A.J."/>
        </authorList>
    </citation>
    <scope>NUCLEOTIDE SEQUENCE</scope>
    <source>
        <tissue evidence="1">Shoot tissue taken approximately 20 cm above the soil surface</tissue>
    </source>
</reference>
<sequence length="29" mass="3285">MKKITNATPGNRNAVCRVIFFHSEPLNIL</sequence>
<dbReference type="AlphaFoldDB" id="A0A0A9E7C9"/>
<name>A0A0A9E7C9_ARUDO</name>
<organism evidence="1">
    <name type="scientific">Arundo donax</name>
    <name type="common">Giant reed</name>
    <name type="synonym">Donax arundinaceus</name>
    <dbReference type="NCBI Taxonomy" id="35708"/>
    <lineage>
        <taxon>Eukaryota</taxon>
        <taxon>Viridiplantae</taxon>
        <taxon>Streptophyta</taxon>
        <taxon>Embryophyta</taxon>
        <taxon>Tracheophyta</taxon>
        <taxon>Spermatophyta</taxon>
        <taxon>Magnoliopsida</taxon>
        <taxon>Liliopsida</taxon>
        <taxon>Poales</taxon>
        <taxon>Poaceae</taxon>
        <taxon>PACMAD clade</taxon>
        <taxon>Arundinoideae</taxon>
        <taxon>Arundineae</taxon>
        <taxon>Arundo</taxon>
    </lineage>
</organism>
<evidence type="ECO:0000313" key="1">
    <source>
        <dbReference type="EMBL" id="JAD91892.1"/>
    </source>
</evidence>